<dbReference type="KEGG" id="cput:CONPUDRAFT_170253"/>
<organism evidence="2 3">
    <name type="scientific">Coniophora puteana (strain RWD-64-598)</name>
    <name type="common">Brown rot fungus</name>
    <dbReference type="NCBI Taxonomy" id="741705"/>
    <lineage>
        <taxon>Eukaryota</taxon>
        <taxon>Fungi</taxon>
        <taxon>Dikarya</taxon>
        <taxon>Basidiomycota</taxon>
        <taxon>Agaricomycotina</taxon>
        <taxon>Agaricomycetes</taxon>
        <taxon>Agaricomycetidae</taxon>
        <taxon>Boletales</taxon>
        <taxon>Coniophorineae</taxon>
        <taxon>Coniophoraceae</taxon>
        <taxon>Coniophora</taxon>
    </lineage>
</organism>
<dbReference type="EMBL" id="JH711593">
    <property type="protein sequence ID" value="EIW74240.1"/>
    <property type="molecule type" value="Genomic_DNA"/>
</dbReference>
<gene>
    <name evidence="2" type="ORF">CONPUDRAFT_170253</name>
</gene>
<dbReference type="GO" id="GO:0050660">
    <property type="term" value="F:flavin adenine dinucleotide binding"/>
    <property type="evidence" value="ECO:0007669"/>
    <property type="project" value="InterPro"/>
</dbReference>
<protein>
    <recommendedName>
        <fullName evidence="1">Berberine/berberine-like domain-containing protein</fullName>
    </recommendedName>
</protein>
<dbReference type="AlphaFoldDB" id="R7SEH4"/>
<dbReference type="InterPro" id="IPR016169">
    <property type="entry name" value="FAD-bd_PCMH_sub2"/>
</dbReference>
<dbReference type="OrthoDB" id="415825at2759"/>
<dbReference type="GeneID" id="19206418"/>
<dbReference type="Proteomes" id="UP000053558">
    <property type="component" value="Unassembled WGS sequence"/>
</dbReference>
<dbReference type="Pfam" id="PF08031">
    <property type="entry name" value="BBE"/>
    <property type="match status" value="1"/>
</dbReference>
<name>R7SEH4_CONPW</name>
<feature type="domain" description="Berberine/berberine-like" evidence="1">
    <location>
        <begin position="52"/>
        <end position="88"/>
    </location>
</feature>
<evidence type="ECO:0000259" key="1">
    <source>
        <dbReference type="Pfam" id="PF08031"/>
    </source>
</evidence>
<evidence type="ECO:0000313" key="3">
    <source>
        <dbReference type="Proteomes" id="UP000053558"/>
    </source>
</evidence>
<reference evidence="3" key="1">
    <citation type="journal article" date="2012" name="Science">
        <title>The Paleozoic origin of enzymatic lignin decomposition reconstructed from 31 fungal genomes.</title>
        <authorList>
            <person name="Floudas D."/>
            <person name="Binder M."/>
            <person name="Riley R."/>
            <person name="Barry K."/>
            <person name="Blanchette R.A."/>
            <person name="Henrissat B."/>
            <person name="Martinez A.T."/>
            <person name="Otillar R."/>
            <person name="Spatafora J.W."/>
            <person name="Yadav J.S."/>
            <person name="Aerts A."/>
            <person name="Benoit I."/>
            <person name="Boyd A."/>
            <person name="Carlson A."/>
            <person name="Copeland A."/>
            <person name="Coutinho P.M."/>
            <person name="de Vries R.P."/>
            <person name="Ferreira P."/>
            <person name="Findley K."/>
            <person name="Foster B."/>
            <person name="Gaskell J."/>
            <person name="Glotzer D."/>
            <person name="Gorecki P."/>
            <person name="Heitman J."/>
            <person name="Hesse C."/>
            <person name="Hori C."/>
            <person name="Igarashi K."/>
            <person name="Jurgens J.A."/>
            <person name="Kallen N."/>
            <person name="Kersten P."/>
            <person name="Kohler A."/>
            <person name="Kuees U."/>
            <person name="Kumar T.K.A."/>
            <person name="Kuo A."/>
            <person name="LaButti K."/>
            <person name="Larrondo L.F."/>
            <person name="Lindquist E."/>
            <person name="Ling A."/>
            <person name="Lombard V."/>
            <person name="Lucas S."/>
            <person name="Lundell T."/>
            <person name="Martin R."/>
            <person name="McLaughlin D.J."/>
            <person name="Morgenstern I."/>
            <person name="Morin E."/>
            <person name="Murat C."/>
            <person name="Nagy L.G."/>
            <person name="Nolan M."/>
            <person name="Ohm R.A."/>
            <person name="Patyshakuliyeva A."/>
            <person name="Rokas A."/>
            <person name="Ruiz-Duenas F.J."/>
            <person name="Sabat G."/>
            <person name="Salamov A."/>
            <person name="Samejima M."/>
            <person name="Schmutz J."/>
            <person name="Slot J.C."/>
            <person name="St John F."/>
            <person name="Stenlid J."/>
            <person name="Sun H."/>
            <person name="Sun S."/>
            <person name="Syed K."/>
            <person name="Tsang A."/>
            <person name="Wiebenga A."/>
            <person name="Young D."/>
            <person name="Pisabarro A."/>
            <person name="Eastwood D.C."/>
            <person name="Martin F."/>
            <person name="Cullen D."/>
            <person name="Grigoriev I.V."/>
            <person name="Hibbett D.S."/>
        </authorList>
    </citation>
    <scope>NUCLEOTIDE SEQUENCE [LARGE SCALE GENOMIC DNA]</scope>
    <source>
        <strain evidence="3">RWD-64-598 SS2</strain>
    </source>
</reference>
<dbReference type="Gene3D" id="3.30.465.10">
    <property type="match status" value="1"/>
</dbReference>
<keyword evidence="3" id="KW-1185">Reference proteome</keyword>
<proteinExistence type="predicted"/>
<sequence>MPRWTNSSSQLDKDSEMLAWARQLASDVSQAQARHASVLSQPGAEGFQNAPVYSNYATGDERSSLMFGDNYPRLQHIKAKYDRNNVFNKWFPITPDASA</sequence>
<evidence type="ECO:0000313" key="2">
    <source>
        <dbReference type="EMBL" id="EIW74240.1"/>
    </source>
</evidence>
<dbReference type="RefSeq" id="XP_007775599.1">
    <property type="nucleotide sequence ID" value="XM_007777409.1"/>
</dbReference>
<dbReference type="GO" id="GO:0016491">
    <property type="term" value="F:oxidoreductase activity"/>
    <property type="evidence" value="ECO:0007669"/>
    <property type="project" value="InterPro"/>
</dbReference>
<dbReference type="InterPro" id="IPR012951">
    <property type="entry name" value="BBE"/>
</dbReference>
<accession>R7SEH4</accession>